<dbReference type="NCBIfam" id="TIGR01409">
    <property type="entry name" value="TAT_signal_seq"/>
    <property type="match status" value="1"/>
</dbReference>
<sequence>MSTTRRTFLRHVAVAPTAAAASIAGQPAWAALQSNNLDAPAPAHPDLVALSSLLRDATGERKAALDTMEWLVAEWRHRWPLAPDGITLPGGGGSGSDNEVDLGGRPVVRPGEARGRRLRNVETLATLAENMAASVDRTRNEKERARRQAAADRYSRDLRDGVEYYREIERIKEASGVRGIDARVKAADREITRLCKEIMAFPVQSLACLAIKAEAVETWIEANSYDLGEYNDIFGWPVFFARDILTIANGGAA</sequence>
<proteinExistence type="predicted"/>
<feature type="region of interest" description="Disordered" evidence="1">
    <location>
        <begin position="86"/>
        <end position="109"/>
    </location>
</feature>
<dbReference type="InterPro" id="IPR006311">
    <property type="entry name" value="TAT_signal"/>
</dbReference>
<name>A0A316BLH3_PSESE</name>
<evidence type="ECO:0000313" key="3">
    <source>
        <dbReference type="EMBL" id="PWJ73852.1"/>
    </source>
</evidence>
<feature type="chain" id="PRO_5016415660" evidence="2">
    <location>
        <begin position="31"/>
        <end position="253"/>
    </location>
</feature>
<dbReference type="Proteomes" id="UP000245396">
    <property type="component" value="Unassembled WGS sequence"/>
</dbReference>
<keyword evidence="4" id="KW-1185">Reference proteome</keyword>
<accession>A0A316BLH3</accession>
<evidence type="ECO:0000256" key="2">
    <source>
        <dbReference type="SAM" id="SignalP"/>
    </source>
</evidence>
<protein>
    <submittedName>
        <fullName evidence="3">Secreted protein</fullName>
    </submittedName>
</protein>
<dbReference type="RefSeq" id="WP_109614820.1">
    <property type="nucleotide sequence ID" value="NZ_QGGG01000025.1"/>
</dbReference>
<evidence type="ECO:0000313" key="4">
    <source>
        <dbReference type="Proteomes" id="UP000245396"/>
    </source>
</evidence>
<dbReference type="OrthoDB" id="8105357at2"/>
<reference evidence="3 4" key="1">
    <citation type="submission" date="2018-05" db="EMBL/GenBank/DDBJ databases">
        <title>Genomic Encyclopedia of Type Strains, Phase IV (KMG-IV): sequencing the most valuable type-strain genomes for metagenomic binning, comparative biology and taxonomic classification.</title>
        <authorList>
            <person name="Goeker M."/>
        </authorList>
    </citation>
    <scope>NUCLEOTIDE SEQUENCE [LARGE SCALE GENOMIC DNA]</scope>
    <source>
        <strain evidence="3 4">DSM 6986</strain>
    </source>
</reference>
<comment type="caution">
    <text evidence="3">The sequence shown here is derived from an EMBL/GenBank/DDBJ whole genome shotgun (WGS) entry which is preliminary data.</text>
</comment>
<evidence type="ECO:0000256" key="1">
    <source>
        <dbReference type="SAM" id="MobiDB-lite"/>
    </source>
</evidence>
<dbReference type="AlphaFoldDB" id="A0A316BLH3"/>
<dbReference type="EMBL" id="QGGG01000025">
    <property type="protein sequence ID" value="PWJ73852.1"/>
    <property type="molecule type" value="Genomic_DNA"/>
</dbReference>
<organism evidence="3 4">
    <name type="scientific">Pseudaminobacter salicylatoxidans</name>
    <dbReference type="NCBI Taxonomy" id="93369"/>
    <lineage>
        <taxon>Bacteria</taxon>
        <taxon>Pseudomonadati</taxon>
        <taxon>Pseudomonadota</taxon>
        <taxon>Alphaproteobacteria</taxon>
        <taxon>Hyphomicrobiales</taxon>
        <taxon>Phyllobacteriaceae</taxon>
        <taxon>Pseudaminobacter</taxon>
    </lineage>
</organism>
<dbReference type="PROSITE" id="PS51318">
    <property type="entry name" value="TAT"/>
    <property type="match status" value="1"/>
</dbReference>
<keyword evidence="2" id="KW-0732">Signal</keyword>
<feature type="signal peptide" evidence="2">
    <location>
        <begin position="1"/>
        <end position="30"/>
    </location>
</feature>
<dbReference type="InterPro" id="IPR019546">
    <property type="entry name" value="TAT_signal_bac_arc"/>
</dbReference>
<gene>
    <name evidence="3" type="ORF">C7441_12536</name>
</gene>